<dbReference type="SFLD" id="SFLDS00003">
    <property type="entry name" value="Haloacid_Dehalogenase"/>
    <property type="match status" value="1"/>
</dbReference>
<dbReference type="Pfam" id="PF01436">
    <property type="entry name" value="NHL"/>
    <property type="match status" value="1"/>
</dbReference>
<dbReference type="InterPro" id="IPR006439">
    <property type="entry name" value="HAD-SF_hydro_IA"/>
</dbReference>
<dbReference type="CDD" id="cd07505">
    <property type="entry name" value="HAD_BPGM-like"/>
    <property type="match status" value="1"/>
</dbReference>
<dbReference type="Gene3D" id="3.40.50.1000">
    <property type="entry name" value="HAD superfamily/HAD-like"/>
    <property type="match status" value="2"/>
</dbReference>
<evidence type="ECO:0000256" key="1">
    <source>
        <dbReference type="ARBA" id="ARBA00022737"/>
    </source>
</evidence>
<dbReference type="EMBL" id="CM003373">
    <property type="protein sequence ID" value="KOM39278.1"/>
    <property type="molecule type" value="Genomic_DNA"/>
</dbReference>
<evidence type="ECO:0000259" key="4">
    <source>
        <dbReference type="PROSITE" id="PS51352"/>
    </source>
</evidence>
<dbReference type="InterPro" id="IPR011042">
    <property type="entry name" value="6-blade_b-propeller_TolB-like"/>
</dbReference>
<dbReference type="Gene3D" id="2.120.10.30">
    <property type="entry name" value="TolB, C-terminal domain"/>
    <property type="match status" value="1"/>
</dbReference>
<dbReference type="Gramene" id="KOM39278">
    <property type="protein sequence ID" value="KOM39278"/>
    <property type="gene ID" value="LR48_Vigan03g266000"/>
</dbReference>
<dbReference type="SUPFAM" id="SSF56784">
    <property type="entry name" value="HAD-like"/>
    <property type="match status" value="1"/>
</dbReference>
<dbReference type="Gene3D" id="2.40.10.500">
    <property type="match status" value="1"/>
</dbReference>
<dbReference type="Pfam" id="PF13905">
    <property type="entry name" value="Thioredoxin_8"/>
    <property type="match status" value="1"/>
</dbReference>
<dbReference type="Proteomes" id="UP000053144">
    <property type="component" value="Chromosome 3"/>
</dbReference>
<dbReference type="InterPro" id="IPR012336">
    <property type="entry name" value="Thioredoxin-like_fold"/>
</dbReference>
<dbReference type="SUPFAM" id="SSF63825">
    <property type="entry name" value="YWTD domain"/>
    <property type="match status" value="1"/>
</dbReference>
<dbReference type="CDD" id="cd14951">
    <property type="entry name" value="NHL-2_like"/>
    <property type="match status" value="1"/>
</dbReference>
<dbReference type="InterPro" id="IPR001258">
    <property type="entry name" value="NHL_repeat"/>
</dbReference>
<dbReference type="SFLD" id="SFLDG01129">
    <property type="entry name" value="C1.5:_HAD__Beta-PGM__Phosphata"/>
    <property type="match status" value="1"/>
</dbReference>
<dbReference type="InterPro" id="IPR023198">
    <property type="entry name" value="PGP-like_dom2"/>
</dbReference>
<dbReference type="InterPro" id="IPR013766">
    <property type="entry name" value="Thioredoxin_domain"/>
</dbReference>
<dbReference type="InterPro" id="IPR023214">
    <property type="entry name" value="HAD_sf"/>
</dbReference>
<dbReference type="OMA" id="LITQCKN"/>
<dbReference type="PROSITE" id="PS51352">
    <property type="entry name" value="THIOREDOXIN_2"/>
    <property type="match status" value="1"/>
</dbReference>
<dbReference type="SUPFAM" id="SSF52833">
    <property type="entry name" value="Thioredoxin-like"/>
    <property type="match status" value="1"/>
</dbReference>
<dbReference type="InterPro" id="IPR036412">
    <property type="entry name" value="HAD-like_sf"/>
</dbReference>
<dbReference type="PRINTS" id="PR00413">
    <property type="entry name" value="HADHALOGNASE"/>
</dbReference>
<accession>A0A0L9U924</accession>
<gene>
    <name evidence="5" type="ORF">LR48_Vigan03g266000</name>
</gene>
<dbReference type="PANTHER" id="PTHR46388:SF2">
    <property type="entry name" value="NHL REPEAT-CONTAINING PROTEIN 2"/>
    <property type="match status" value="1"/>
</dbReference>
<dbReference type="FunFam" id="2.120.10.30:FF:000081">
    <property type="entry name" value="NHL repeat-containing protein 2"/>
    <property type="match status" value="1"/>
</dbReference>
<proteinExistence type="predicted"/>
<feature type="region of interest" description="Disordered" evidence="3">
    <location>
        <begin position="1107"/>
        <end position="1197"/>
    </location>
</feature>
<feature type="domain" description="Thioredoxin" evidence="4">
    <location>
        <begin position="660"/>
        <end position="806"/>
    </location>
</feature>
<keyword evidence="2" id="KW-0175">Coiled coil</keyword>
<evidence type="ECO:0000313" key="6">
    <source>
        <dbReference type="Proteomes" id="UP000053144"/>
    </source>
</evidence>
<sequence length="1211" mass="133654">MAMTFETGRFHLSRPTASKHLLFSAIIKRPKPVSLPSSRFFHCRSRRLVLTQRFALKVCAVKVEQKNVATESGEWGKVSAVLFDMDGVLCNSEEPSRKAGVDLFAEMGVEVIVDDFVPFTGTGEANFLGGVASVKGVKGFDPEAAKKRFFEIYLDKYAKPDSGIGFPGALELISQCKSKGLKVAVASSADRVKVDANLAAAGLPLSMFDAIVSADAFENLKPAPDIFLAASRILNVPPSEREVMLLTREVMLPTILCFKPRNLTIGPTCRFEKQPDHPERCRINRRTVGYPKEGGAGSRRDQDVIKKLSHILRRGVSDLWERSEMEGRENTLERSTSELKMDMAECRRNMQEMREMLQEIKIHIKGLERIQNTKGSTKAHPNSKENVVQGCKTWQQKSKNLSWKNLATTLLRIVEGNKRSNLCENWTVVTQMGSVEILHESLQVDGATAKSVTRADEVRVEILRTSQNWAKRIQEKWKSLEEDLPPPKPPDLNWRAASSGFPTYEDALAGVQAAKAAQMRCIAVRTSISDAVLESAEPSFIRDDIGSVSLEDILFGGTVGYNERMQGSETLNNFAESSSTVLDGGLQGSRRDILRYGSLGIAISCLIFTLNNWKAMQYASPKAVWNQLFGVALPPLEQKDNSRYDRIQQFVNYISDLESRGNAQIVPEFPSKLDWLNTAPLQFRRDLKGKIVLLDFWTYCCINCMHVLPDLDALEKKYKDMPFVVVGVHSAKFDNEKDSEAIRNAVLRYGISHPVVNDGDMFLWRNLGISSWPTFAIVGPDGKLLAQLAGEGHRKDLDDFVEAALLYYGKQNMLDNTPISLNLEKDNDPRLLTSPLKFPGKLAVDVLNNRLFISDSNHNRIVVTDLDGNFIVQIGSSGEEGLNDGSFDDATFNRPQGLAYNAKKNILYVADTENHALREIDFVNEKVRTLAGNGTKGSDYVGGGKGGTQLLNSPWDVCFHPFEETIYIAMAGQHQIWEHNLLEATSRAFSGDGYERNLNGSSSTNTSFAQPSGLSLSQDLSKIYIADSESSSIRVVDLKTGGSQLLAGGDPMFADNLFKFGDQDGIGSDVLLQHPLGVMCANDGEIYIADSYNHKFHSLRYPSPPPLPLLPSPSPPPPSLPSPPPPSPEFQNRSTTTPSESSRPGDHRGTKIAANRPPTHLHAPPQRSPDPPLLAARAGEIRPRPGPSCSPPRPLSGSVVVASIGALWIFF</sequence>
<evidence type="ECO:0000256" key="2">
    <source>
        <dbReference type="SAM" id="Coils"/>
    </source>
</evidence>
<organism evidence="5 6">
    <name type="scientific">Phaseolus angularis</name>
    <name type="common">Azuki bean</name>
    <name type="synonym">Vigna angularis</name>
    <dbReference type="NCBI Taxonomy" id="3914"/>
    <lineage>
        <taxon>Eukaryota</taxon>
        <taxon>Viridiplantae</taxon>
        <taxon>Streptophyta</taxon>
        <taxon>Embryophyta</taxon>
        <taxon>Tracheophyta</taxon>
        <taxon>Spermatophyta</taxon>
        <taxon>Magnoliopsida</taxon>
        <taxon>eudicotyledons</taxon>
        <taxon>Gunneridae</taxon>
        <taxon>Pentapetalae</taxon>
        <taxon>rosids</taxon>
        <taxon>fabids</taxon>
        <taxon>Fabales</taxon>
        <taxon>Fabaceae</taxon>
        <taxon>Papilionoideae</taxon>
        <taxon>50 kb inversion clade</taxon>
        <taxon>NPAAA clade</taxon>
        <taxon>indigoferoid/millettioid clade</taxon>
        <taxon>Phaseoleae</taxon>
        <taxon>Vigna</taxon>
    </lineage>
</organism>
<feature type="compositionally biased region" description="Low complexity" evidence="3">
    <location>
        <begin position="1133"/>
        <end position="1142"/>
    </location>
</feature>
<keyword evidence="1" id="KW-0677">Repeat</keyword>
<name>A0A0L9U924_PHAAN</name>
<evidence type="ECO:0000256" key="3">
    <source>
        <dbReference type="SAM" id="MobiDB-lite"/>
    </source>
</evidence>
<dbReference type="FunFam" id="3.40.30.10:FF:000320">
    <property type="entry name" value="NHL repeat-containing protein 2"/>
    <property type="match status" value="1"/>
</dbReference>
<dbReference type="InterPro" id="IPR036249">
    <property type="entry name" value="Thioredoxin-like_sf"/>
</dbReference>
<feature type="compositionally biased region" description="Pro residues" evidence="3">
    <location>
        <begin position="1184"/>
        <end position="1194"/>
    </location>
</feature>
<feature type="compositionally biased region" description="Pro residues" evidence="3">
    <location>
        <begin position="1107"/>
        <end position="1128"/>
    </location>
</feature>
<dbReference type="InterPro" id="IPR000033">
    <property type="entry name" value="LDLR_classB_rpt"/>
</dbReference>
<dbReference type="Gene3D" id="3.40.30.10">
    <property type="entry name" value="Glutaredoxin"/>
    <property type="match status" value="1"/>
</dbReference>
<dbReference type="InterPro" id="IPR045302">
    <property type="entry name" value="NHL2_NHL_rpt_dom"/>
</dbReference>
<evidence type="ECO:0000313" key="5">
    <source>
        <dbReference type="EMBL" id="KOM39278.1"/>
    </source>
</evidence>
<dbReference type="Pfam" id="PF00702">
    <property type="entry name" value="Hydrolase"/>
    <property type="match status" value="1"/>
</dbReference>
<dbReference type="AlphaFoldDB" id="A0A0L9U924"/>
<dbReference type="PANTHER" id="PTHR46388">
    <property type="entry name" value="NHL REPEAT-CONTAINING PROTEIN 2"/>
    <property type="match status" value="1"/>
</dbReference>
<feature type="coiled-coil region" evidence="2">
    <location>
        <begin position="336"/>
        <end position="370"/>
    </location>
</feature>
<dbReference type="STRING" id="3914.A0A0L9U924"/>
<reference evidence="6" key="1">
    <citation type="journal article" date="2015" name="Proc. Natl. Acad. Sci. U.S.A.">
        <title>Genome sequencing of adzuki bean (Vigna angularis) provides insight into high starch and low fat accumulation and domestication.</title>
        <authorList>
            <person name="Yang K."/>
            <person name="Tian Z."/>
            <person name="Chen C."/>
            <person name="Luo L."/>
            <person name="Zhao B."/>
            <person name="Wang Z."/>
            <person name="Yu L."/>
            <person name="Li Y."/>
            <person name="Sun Y."/>
            <person name="Li W."/>
            <person name="Chen Y."/>
            <person name="Li Y."/>
            <person name="Zhang Y."/>
            <person name="Ai D."/>
            <person name="Zhao J."/>
            <person name="Shang C."/>
            <person name="Ma Y."/>
            <person name="Wu B."/>
            <person name="Wang M."/>
            <person name="Gao L."/>
            <person name="Sun D."/>
            <person name="Zhang P."/>
            <person name="Guo F."/>
            <person name="Wang W."/>
            <person name="Li Y."/>
            <person name="Wang J."/>
            <person name="Varshney R.K."/>
            <person name="Wang J."/>
            <person name="Ling H.Q."/>
            <person name="Wan P."/>
        </authorList>
    </citation>
    <scope>NUCLEOTIDE SEQUENCE</scope>
    <source>
        <strain evidence="6">cv. Jingnong 6</strain>
    </source>
</reference>
<protein>
    <recommendedName>
        <fullName evidence="4">Thioredoxin domain-containing protein</fullName>
    </recommendedName>
</protein>
<dbReference type="SMART" id="SM00135">
    <property type="entry name" value="LY"/>
    <property type="match status" value="2"/>
</dbReference>
<dbReference type="Gene3D" id="1.10.150.240">
    <property type="entry name" value="Putative phosphatase, domain 2"/>
    <property type="match status" value="1"/>
</dbReference>